<gene>
    <name evidence="2" type="ORF">SIL79_12910</name>
</gene>
<dbReference type="Proteomes" id="UP001272773">
    <property type="component" value="Unassembled WGS sequence"/>
</dbReference>
<name>A0ABU4QED4_9GAMM</name>
<organism evidence="2 3">
    <name type="scientific">Shewanella indica</name>
    <dbReference type="NCBI Taxonomy" id="768528"/>
    <lineage>
        <taxon>Bacteria</taxon>
        <taxon>Pseudomonadati</taxon>
        <taxon>Pseudomonadota</taxon>
        <taxon>Gammaproteobacteria</taxon>
        <taxon>Alteromonadales</taxon>
        <taxon>Shewanellaceae</taxon>
        <taxon>Shewanella</taxon>
    </lineage>
</organism>
<dbReference type="PROSITE" id="PS51257">
    <property type="entry name" value="PROKAR_LIPOPROTEIN"/>
    <property type="match status" value="1"/>
</dbReference>
<accession>A0ABU4QED4</accession>
<protein>
    <submittedName>
        <fullName evidence="2">FlgO family outer membrane protein</fullName>
    </submittedName>
</protein>
<evidence type="ECO:0000313" key="2">
    <source>
        <dbReference type="EMBL" id="MDX6017223.1"/>
    </source>
</evidence>
<dbReference type="EMBL" id="JAWXXR010000001">
    <property type="protein sequence ID" value="MDX6017223.1"/>
    <property type="molecule type" value="Genomic_DNA"/>
</dbReference>
<evidence type="ECO:0000259" key="1">
    <source>
        <dbReference type="Pfam" id="PF17680"/>
    </source>
</evidence>
<proteinExistence type="predicted"/>
<dbReference type="InterPro" id="IPR014549">
    <property type="entry name" value="FlgO"/>
</dbReference>
<dbReference type="PIRSF" id="PIRSF028688">
    <property type="entry name" value="UCP_imp_028688"/>
    <property type="match status" value="1"/>
</dbReference>
<comment type="caution">
    <text evidence="2">The sequence shown here is derived from an EMBL/GenBank/DDBJ whole genome shotgun (WGS) entry which is preliminary data.</text>
</comment>
<dbReference type="RefSeq" id="WP_233962518.1">
    <property type="nucleotide sequence ID" value="NZ_JAWXXR010000001.1"/>
</dbReference>
<feature type="domain" description="FlgO" evidence="1">
    <location>
        <begin position="53"/>
        <end position="177"/>
    </location>
</feature>
<evidence type="ECO:0000313" key="3">
    <source>
        <dbReference type="Proteomes" id="UP001272773"/>
    </source>
</evidence>
<dbReference type="Pfam" id="PF17680">
    <property type="entry name" value="FlgO"/>
    <property type="match status" value="1"/>
</dbReference>
<sequence>MKLTAHSGNSETDIMYKALCILPLLLLSACSTTSQQPQAEFKPQQAPVNLLAHQLVDELVIHNDALKPTQPLLVMTPAIVEDMQGSNALASQLQQSLMTAFHQRGFNLVDLNLAEAVRVTPQGDFILTRDWQQLPTDIAVDHVLVTSMSQAKGEILFNSRIVNVNNNRVLSTAGARVLEAQLPGYLAPSHKVVSKEGLLYRYENRGEDKSRIVGDK</sequence>
<dbReference type="InterPro" id="IPR041215">
    <property type="entry name" value="FlgO_dom"/>
</dbReference>
<dbReference type="GeneID" id="88624424"/>
<reference evidence="2 3" key="1">
    <citation type="submission" date="2023-11" db="EMBL/GenBank/DDBJ databases">
        <title>MicrobeMod: A computational toolkit for identifying prokaryotic methylation and restriction-modification with nanopore sequencing.</title>
        <authorList>
            <person name="Crits-Christoph A."/>
            <person name="Kang S.C."/>
            <person name="Lee H."/>
            <person name="Ostrov N."/>
        </authorList>
    </citation>
    <scope>NUCLEOTIDE SEQUENCE [LARGE SCALE GENOMIC DNA]</scope>
    <source>
        <strain evidence="2 3">ATCC BAA-2732</strain>
    </source>
</reference>
<keyword evidence="3" id="KW-1185">Reference proteome</keyword>